<comment type="caution">
    <text evidence="3">The sequence shown here is derived from an EMBL/GenBank/DDBJ whole genome shotgun (WGS) entry which is preliminary data.</text>
</comment>
<keyword evidence="4" id="KW-1185">Reference proteome</keyword>
<organism evidence="3 4">
    <name type="scientific">Roseovarius spongiae</name>
    <dbReference type="NCBI Taxonomy" id="2320272"/>
    <lineage>
        <taxon>Bacteria</taxon>
        <taxon>Pseudomonadati</taxon>
        <taxon>Pseudomonadota</taxon>
        <taxon>Alphaproteobacteria</taxon>
        <taxon>Rhodobacterales</taxon>
        <taxon>Roseobacteraceae</taxon>
        <taxon>Roseovarius</taxon>
    </lineage>
</organism>
<feature type="domain" description="HpcH/HpaI aldolase/citrate lyase" evidence="2">
    <location>
        <begin position="12"/>
        <end position="84"/>
    </location>
</feature>
<evidence type="ECO:0000313" key="4">
    <source>
        <dbReference type="Proteomes" id="UP000281128"/>
    </source>
</evidence>
<accession>A0A3A8B3W1</accession>
<evidence type="ECO:0000313" key="3">
    <source>
        <dbReference type="EMBL" id="RKF12594.1"/>
    </source>
</evidence>
<keyword evidence="1" id="KW-0479">Metal-binding</keyword>
<evidence type="ECO:0000259" key="2">
    <source>
        <dbReference type="Pfam" id="PF03328"/>
    </source>
</evidence>
<dbReference type="GO" id="GO:0046872">
    <property type="term" value="F:metal ion binding"/>
    <property type="evidence" value="ECO:0007669"/>
    <property type="project" value="UniProtKB-KW"/>
</dbReference>
<dbReference type="InterPro" id="IPR040442">
    <property type="entry name" value="Pyrv_kinase-like_dom_sf"/>
</dbReference>
<dbReference type="InterPro" id="IPR015813">
    <property type="entry name" value="Pyrv/PenolPyrv_kinase-like_dom"/>
</dbReference>
<gene>
    <name evidence="3" type="ORF">D6850_16635</name>
</gene>
<dbReference type="Pfam" id="PF03328">
    <property type="entry name" value="HpcH_HpaI"/>
    <property type="match status" value="1"/>
</dbReference>
<dbReference type="InterPro" id="IPR005000">
    <property type="entry name" value="Aldolase/citrate-lyase_domain"/>
</dbReference>
<dbReference type="GO" id="GO:0003824">
    <property type="term" value="F:catalytic activity"/>
    <property type="evidence" value="ECO:0007669"/>
    <property type="project" value="InterPro"/>
</dbReference>
<dbReference type="SUPFAM" id="SSF51621">
    <property type="entry name" value="Phosphoenolpyruvate/pyruvate domain"/>
    <property type="match status" value="1"/>
</dbReference>
<name>A0A3A8B3W1_9RHOB</name>
<evidence type="ECO:0000256" key="1">
    <source>
        <dbReference type="ARBA" id="ARBA00022723"/>
    </source>
</evidence>
<dbReference type="RefSeq" id="WP_121168746.1">
    <property type="nucleotide sequence ID" value="NZ_RAPE01000006.1"/>
</dbReference>
<dbReference type="Gene3D" id="3.20.20.60">
    <property type="entry name" value="Phosphoenolpyruvate-binding domains"/>
    <property type="match status" value="1"/>
</dbReference>
<dbReference type="Proteomes" id="UP000281128">
    <property type="component" value="Unassembled WGS sequence"/>
</dbReference>
<dbReference type="AlphaFoldDB" id="A0A3A8B3W1"/>
<protein>
    <recommendedName>
        <fullName evidence="2">HpcH/HpaI aldolase/citrate lyase domain-containing protein</fullName>
    </recommendedName>
</protein>
<sequence length="89" mass="9277">MPTLIDHINLPLFVPADRPDRFAKAAAAGADAVIVDLEDAVAPDARATGRAGLVEALKGIEAPIVLRSNAAGTAWFDGDLILARSEEIT</sequence>
<dbReference type="OrthoDB" id="9800547at2"/>
<reference evidence="3 4" key="1">
    <citation type="submission" date="2018-09" db="EMBL/GenBank/DDBJ databases">
        <title>Roseovarius spongiae sp. nov., isolated from a marine sponge.</title>
        <authorList>
            <person name="Zhuang L."/>
            <person name="Luo L."/>
        </authorList>
    </citation>
    <scope>NUCLEOTIDE SEQUENCE [LARGE SCALE GENOMIC DNA]</scope>
    <source>
        <strain evidence="3 4">HN-E21</strain>
    </source>
</reference>
<dbReference type="EMBL" id="RAPE01000006">
    <property type="protein sequence ID" value="RKF12594.1"/>
    <property type="molecule type" value="Genomic_DNA"/>
</dbReference>
<proteinExistence type="predicted"/>